<keyword evidence="1 4" id="KW-0378">Hydrolase</keyword>
<evidence type="ECO:0000256" key="2">
    <source>
        <dbReference type="ARBA" id="ARBA00022963"/>
    </source>
</evidence>
<dbReference type="PANTHER" id="PTHR14226">
    <property type="entry name" value="NEUROPATHY TARGET ESTERASE/SWISS CHEESE D.MELANOGASTER"/>
    <property type="match status" value="1"/>
</dbReference>
<keyword evidence="2 4" id="KW-0442">Lipid degradation</keyword>
<evidence type="ECO:0000313" key="7">
    <source>
        <dbReference type="Proteomes" id="UP001596270"/>
    </source>
</evidence>
<dbReference type="EMBL" id="JBHSRS010000018">
    <property type="protein sequence ID" value="MFC6281521.1"/>
    <property type="molecule type" value="Genomic_DNA"/>
</dbReference>
<dbReference type="InterPro" id="IPR002641">
    <property type="entry name" value="PNPLA_dom"/>
</dbReference>
<dbReference type="Gene3D" id="3.40.1090.10">
    <property type="entry name" value="Cytosolic phospholipase A2 catalytic domain"/>
    <property type="match status" value="2"/>
</dbReference>
<evidence type="ECO:0000256" key="1">
    <source>
        <dbReference type="ARBA" id="ARBA00022801"/>
    </source>
</evidence>
<dbReference type="SUPFAM" id="SSF52151">
    <property type="entry name" value="FabD/lysophospholipase-like"/>
    <property type="match status" value="1"/>
</dbReference>
<keyword evidence="7" id="KW-1185">Reference proteome</keyword>
<evidence type="ECO:0000256" key="3">
    <source>
        <dbReference type="ARBA" id="ARBA00023098"/>
    </source>
</evidence>
<evidence type="ECO:0000259" key="5">
    <source>
        <dbReference type="PROSITE" id="PS51635"/>
    </source>
</evidence>
<evidence type="ECO:0000313" key="6">
    <source>
        <dbReference type="EMBL" id="MFC6281521.1"/>
    </source>
</evidence>
<dbReference type="Pfam" id="PF01734">
    <property type="entry name" value="Patatin"/>
    <property type="match status" value="1"/>
</dbReference>
<proteinExistence type="predicted"/>
<dbReference type="InterPro" id="IPR016035">
    <property type="entry name" value="Acyl_Trfase/lysoPLipase"/>
</dbReference>
<accession>A0ABW1TV77</accession>
<gene>
    <name evidence="6" type="ORF">ACFQND_09785</name>
</gene>
<comment type="caution">
    <text evidence="6">The sequence shown here is derived from an EMBL/GenBank/DDBJ whole genome shotgun (WGS) entry which is preliminary data.</text>
</comment>
<keyword evidence="3 4" id="KW-0443">Lipid metabolism</keyword>
<protein>
    <submittedName>
        <fullName evidence="6">Patatin-like phospholipase family protein</fullName>
    </submittedName>
</protein>
<name>A0ABW1TV77_9BURK</name>
<feature type="active site" description="Proton acceptor" evidence="4">
    <location>
        <position position="181"/>
    </location>
</feature>
<feature type="active site" description="Nucleophile" evidence="4">
    <location>
        <position position="58"/>
    </location>
</feature>
<reference evidence="7" key="1">
    <citation type="journal article" date="2019" name="Int. J. Syst. Evol. Microbiol.">
        <title>The Global Catalogue of Microorganisms (GCM) 10K type strain sequencing project: providing services to taxonomists for standard genome sequencing and annotation.</title>
        <authorList>
            <consortium name="The Broad Institute Genomics Platform"/>
            <consortium name="The Broad Institute Genome Sequencing Center for Infectious Disease"/>
            <person name="Wu L."/>
            <person name="Ma J."/>
        </authorList>
    </citation>
    <scope>NUCLEOTIDE SEQUENCE [LARGE SCALE GENOMIC DNA]</scope>
    <source>
        <strain evidence="7">CCUG 39402</strain>
    </source>
</reference>
<feature type="short sequence motif" description="DGA/G" evidence="4">
    <location>
        <begin position="181"/>
        <end position="183"/>
    </location>
</feature>
<feature type="domain" description="PNPLA" evidence="5">
    <location>
        <begin position="25"/>
        <end position="194"/>
    </location>
</feature>
<evidence type="ECO:0000256" key="4">
    <source>
        <dbReference type="PROSITE-ProRule" id="PRU01161"/>
    </source>
</evidence>
<feature type="short sequence motif" description="GXSXG" evidence="4">
    <location>
        <begin position="56"/>
        <end position="60"/>
    </location>
</feature>
<dbReference type="RefSeq" id="WP_377413279.1">
    <property type="nucleotide sequence ID" value="NZ_JBHSRS010000018.1"/>
</dbReference>
<organism evidence="6 7">
    <name type="scientific">Polaromonas aquatica</name>
    <dbReference type="NCBI Taxonomy" id="332657"/>
    <lineage>
        <taxon>Bacteria</taxon>
        <taxon>Pseudomonadati</taxon>
        <taxon>Pseudomonadota</taxon>
        <taxon>Betaproteobacteria</taxon>
        <taxon>Burkholderiales</taxon>
        <taxon>Comamonadaceae</taxon>
        <taxon>Polaromonas</taxon>
    </lineage>
</organism>
<dbReference type="Proteomes" id="UP001596270">
    <property type="component" value="Unassembled WGS sequence"/>
</dbReference>
<dbReference type="PROSITE" id="PS51635">
    <property type="entry name" value="PNPLA"/>
    <property type="match status" value="1"/>
</dbReference>
<dbReference type="PANTHER" id="PTHR14226:SF57">
    <property type="entry name" value="BLR7027 PROTEIN"/>
    <property type="match status" value="1"/>
</dbReference>
<dbReference type="InterPro" id="IPR050301">
    <property type="entry name" value="NTE"/>
</dbReference>
<feature type="short sequence motif" description="GXGXXG" evidence="4">
    <location>
        <begin position="29"/>
        <end position="34"/>
    </location>
</feature>
<sequence>MAELPARRGSMEVQMQAQASGKTAFVFAGGGSFGAIQVGMLHALVAHGVVPDLVVGASVGAINCAYFAGNPTLAGVGQLEQLWCQLRRRTIFPMTISRVAGLFSRSPSLVDASGLRELITQHLPYSLLEQAALPLHVVATGQLHGNPVCLSSGPAVDAILASCAIPAIFPPVLVGNEYLIDGAIASNTPVTTAVALGATRLIVLPTGYACALTEPPASAIASALHALNMLIAHQLVQDLELLADRFDVLTVPPLCPLSASAYDFSRASELIARARQSTQQWLQRGGLQQPRIPGALRPHVD</sequence>
<dbReference type="CDD" id="cd07209">
    <property type="entry name" value="Pat_hypo_Ecoli_Z1214_like"/>
    <property type="match status" value="1"/>
</dbReference>